<evidence type="ECO:0000256" key="1">
    <source>
        <dbReference type="SAM" id="Phobius"/>
    </source>
</evidence>
<organism evidence="3 4">
    <name type="scientific">Denitromonas iodatirespirans</name>
    <dbReference type="NCBI Taxonomy" id="2795389"/>
    <lineage>
        <taxon>Bacteria</taxon>
        <taxon>Pseudomonadati</taxon>
        <taxon>Pseudomonadota</taxon>
        <taxon>Betaproteobacteria</taxon>
        <taxon>Rhodocyclales</taxon>
        <taxon>Zoogloeaceae</taxon>
        <taxon>Denitromonas</taxon>
    </lineage>
</organism>
<evidence type="ECO:0000313" key="3">
    <source>
        <dbReference type="EMBL" id="MBT0961315.1"/>
    </source>
</evidence>
<keyword evidence="1" id="KW-0472">Membrane</keyword>
<protein>
    <submittedName>
        <fullName evidence="3">Nitrate- and nitrite sensing domain-containing protein</fullName>
    </submittedName>
</protein>
<proteinExistence type="predicted"/>
<keyword evidence="1" id="KW-1133">Transmembrane helix</keyword>
<gene>
    <name evidence="3" type="ORF">I8J34_09010</name>
</gene>
<dbReference type="RefSeq" id="WP_214361075.1">
    <property type="nucleotide sequence ID" value="NZ_JAEKFT010000008.1"/>
</dbReference>
<feature type="transmembrane region" description="Helical" evidence="1">
    <location>
        <begin position="33"/>
        <end position="51"/>
    </location>
</feature>
<reference evidence="4" key="1">
    <citation type="journal article" date="2022" name="ISME J.">
        <title>Genetic and phylogenetic analysis of dissimilatory iodate-reducing bacteria identifies potential niches across the world's oceans.</title>
        <authorList>
            <person name="Reyes-Umana V."/>
            <person name="Henning Z."/>
            <person name="Lee K."/>
            <person name="Barnum T.P."/>
            <person name="Coates J.D."/>
        </authorList>
    </citation>
    <scope>NUCLEOTIDE SEQUENCE [LARGE SCALE GENOMIC DNA]</scope>
    <source>
        <strain evidence="4">IR12</strain>
    </source>
</reference>
<name>A0A944H8F0_DENI1</name>
<dbReference type="Proteomes" id="UP000694660">
    <property type="component" value="Unassembled WGS sequence"/>
</dbReference>
<keyword evidence="1" id="KW-0812">Transmembrane</keyword>
<evidence type="ECO:0000313" key="4">
    <source>
        <dbReference type="Proteomes" id="UP000694660"/>
    </source>
</evidence>
<accession>A0A944H8F0</accession>
<feature type="domain" description="Nitrate/nitrite sensing protein" evidence="2">
    <location>
        <begin position="47"/>
        <end position="278"/>
    </location>
</feature>
<comment type="caution">
    <text evidence="3">The sequence shown here is derived from an EMBL/GenBank/DDBJ whole genome shotgun (WGS) entry which is preliminary data.</text>
</comment>
<dbReference type="Pfam" id="PF08376">
    <property type="entry name" value="NIT"/>
    <property type="match status" value="1"/>
</dbReference>
<dbReference type="AlphaFoldDB" id="A0A944H8F0"/>
<dbReference type="EMBL" id="JAEKFT010000008">
    <property type="protein sequence ID" value="MBT0961315.1"/>
    <property type="molecule type" value="Genomic_DNA"/>
</dbReference>
<evidence type="ECO:0000259" key="2">
    <source>
        <dbReference type="Pfam" id="PF08376"/>
    </source>
</evidence>
<dbReference type="InterPro" id="IPR013587">
    <property type="entry name" value="Nitrate/nitrite_sensing"/>
</dbReference>
<sequence>MDTLLWGLGGGLLAVWGAGAVWRARRRAEAERAVAHSLLACRALLVLVAAFQQHRGMSSALLSGDGSFGGPLARKAREIDNVLPELKSVAEAESDAPHPCLTVNDLALFGHRWGRLRETLSSLSVEQSIAQHSALIAQLLQWLAALGEARVEPLFDERSARDVVRNYVSRLPALTECLGQARALGLSVAARGGCSAVARVRLMFLVARAENLLAQASNGVSRGRCADEAEAAVQAMAQMVKTRLLARAAVGVSVQEVFEVASRAVDGVFAWANETGDQLTQARQSSPGNGAATTAWAA</sequence>
<keyword evidence="4" id="KW-1185">Reference proteome</keyword>